<dbReference type="RefSeq" id="WP_083049990.1">
    <property type="nucleotide sequence ID" value="NZ_CAXXQO010000003.1"/>
</dbReference>
<dbReference type="SUPFAM" id="SSF141868">
    <property type="entry name" value="EAL domain-like"/>
    <property type="match status" value="1"/>
</dbReference>
<dbReference type="CDD" id="cd01948">
    <property type="entry name" value="EAL"/>
    <property type="match status" value="1"/>
</dbReference>
<evidence type="ECO:0000313" key="2">
    <source>
        <dbReference type="EMBL" id="ORC35664.1"/>
    </source>
</evidence>
<dbReference type="Pfam" id="PF00563">
    <property type="entry name" value="EAL"/>
    <property type="match status" value="1"/>
</dbReference>
<dbReference type="Gene3D" id="3.20.20.450">
    <property type="entry name" value="EAL domain"/>
    <property type="match status" value="1"/>
</dbReference>
<name>A0A1Y1RYT8_9SPIO</name>
<dbReference type="InterPro" id="IPR035919">
    <property type="entry name" value="EAL_sf"/>
</dbReference>
<dbReference type="Proteomes" id="UP000192343">
    <property type="component" value="Unassembled WGS sequence"/>
</dbReference>
<evidence type="ECO:0000313" key="3">
    <source>
        <dbReference type="Proteomes" id="UP000192343"/>
    </source>
</evidence>
<dbReference type="InterPro" id="IPR029151">
    <property type="entry name" value="Sensor-like_sf"/>
</dbReference>
<proteinExistence type="predicted"/>
<dbReference type="CDD" id="cd18773">
    <property type="entry name" value="PDC1_HK_sensor"/>
    <property type="match status" value="1"/>
</dbReference>
<comment type="caution">
    <text evidence="2">The sequence shown here is derived from an EMBL/GenBank/DDBJ whole genome shotgun (WGS) entry which is preliminary data.</text>
</comment>
<gene>
    <name evidence="2" type="ORF">B4O97_08450</name>
</gene>
<accession>A0A1Y1RYT8</accession>
<dbReference type="SUPFAM" id="SSF103190">
    <property type="entry name" value="Sensory domain-like"/>
    <property type="match status" value="1"/>
</dbReference>
<evidence type="ECO:0000259" key="1">
    <source>
        <dbReference type="PROSITE" id="PS50883"/>
    </source>
</evidence>
<keyword evidence="3" id="KW-1185">Reference proteome</keyword>
<protein>
    <recommendedName>
        <fullName evidence="1">EAL domain-containing protein</fullName>
    </recommendedName>
</protein>
<dbReference type="PANTHER" id="PTHR33121">
    <property type="entry name" value="CYCLIC DI-GMP PHOSPHODIESTERASE PDEF"/>
    <property type="match status" value="1"/>
</dbReference>
<dbReference type="GO" id="GO:0071111">
    <property type="term" value="F:cyclic-guanylate-specific phosphodiesterase activity"/>
    <property type="evidence" value="ECO:0007669"/>
    <property type="project" value="InterPro"/>
</dbReference>
<dbReference type="SMART" id="SM00052">
    <property type="entry name" value="EAL"/>
    <property type="match status" value="1"/>
</dbReference>
<dbReference type="InterPro" id="IPR001633">
    <property type="entry name" value="EAL_dom"/>
</dbReference>
<dbReference type="STRING" id="1963862.B4O97_08450"/>
<reference evidence="2 3" key="1">
    <citation type="submission" date="2017-03" db="EMBL/GenBank/DDBJ databases">
        <title>Draft Genome sequence of Marispirochaeta sp. strain JC444.</title>
        <authorList>
            <person name="Shivani Y."/>
            <person name="Subhash Y."/>
            <person name="Sasikala C."/>
            <person name="Ramana C."/>
        </authorList>
    </citation>
    <scope>NUCLEOTIDE SEQUENCE [LARGE SCALE GENOMIC DNA]</scope>
    <source>
        <strain evidence="2 3">JC444</strain>
    </source>
</reference>
<dbReference type="OrthoDB" id="366324at2"/>
<organism evidence="2 3">
    <name type="scientific">Marispirochaeta aestuarii</name>
    <dbReference type="NCBI Taxonomy" id="1963862"/>
    <lineage>
        <taxon>Bacteria</taxon>
        <taxon>Pseudomonadati</taxon>
        <taxon>Spirochaetota</taxon>
        <taxon>Spirochaetia</taxon>
        <taxon>Spirochaetales</taxon>
        <taxon>Spirochaetaceae</taxon>
        <taxon>Marispirochaeta</taxon>
    </lineage>
</organism>
<sequence>MNIALSIKDNLTTSVRVFTRFHPIYSVREHCVIGIEALSRGYAGISAEEVQPEELFRRARDNGRFTQLDRHALCTAVQSYASLPEGSSAAPLLFLNISTEMIERGLDDIRLLNESILKAGVSPDQVVLEIIESRVENIDALSYFVHHHRDRGFLIALDDVGAGHSNLERISLLKPDIIKIDRSLVSGIYRGYHKQEVCKALILLSHRIGALTIAEGIEEKEEALTCLELGVDMLQGFYFCRPLSLAEYQDSEHLEIKDLAETYAQRSIERKEQERLLAETHRALAGRLTERLMAADRPDFTRILKSSLRSTRFARCAYLLDSRGHQITGTIVQKGFTKKEHRLFAPAPEGTDHSLKSYVLRRGELDTCYITEPYISKATGELCITASQGFRGKSGEEFILCIDIDYGGSRDPR</sequence>
<dbReference type="EMBL" id="MWQY01000008">
    <property type="protein sequence ID" value="ORC35664.1"/>
    <property type="molecule type" value="Genomic_DNA"/>
</dbReference>
<dbReference type="Gene3D" id="3.30.450.20">
    <property type="entry name" value="PAS domain"/>
    <property type="match status" value="1"/>
</dbReference>
<dbReference type="PANTHER" id="PTHR33121:SF76">
    <property type="entry name" value="SIGNALING PROTEIN"/>
    <property type="match status" value="1"/>
</dbReference>
<dbReference type="InterPro" id="IPR050706">
    <property type="entry name" value="Cyclic-di-GMP_PDE-like"/>
</dbReference>
<dbReference type="AlphaFoldDB" id="A0A1Y1RYT8"/>
<feature type="domain" description="EAL" evidence="1">
    <location>
        <begin position="1"/>
        <end position="256"/>
    </location>
</feature>
<dbReference type="PROSITE" id="PS50883">
    <property type="entry name" value="EAL"/>
    <property type="match status" value="1"/>
</dbReference>